<dbReference type="RefSeq" id="WP_390324184.1">
    <property type="nucleotide sequence ID" value="NZ_JBHRTP010000048.1"/>
</dbReference>
<comment type="caution">
    <text evidence="1">The sequence shown here is derived from an EMBL/GenBank/DDBJ whole genome shotgun (WGS) entry which is preliminary data.</text>
</comment>
<accession>A0ABV7F5P9</accession>
<sequence length="93" mass="9991">MSAITINDLPTNRALDRKAMSSIRGADGAPWVYGWISPFSPATTSLVPVVNFYQVNNSFNIEKMINQSQTVNINNSGANSNINAVLLSSLSSS</sequence>
<evidence type="ECO:0000313" key="1">
    <source>
        <dbReference type="EMBL" id="MFC3109285.1"/>
    </source>
</evidence>
<name>A0ABV7F5P9_9BURK</name>
<organism evidence="1 2">
    <name type="scientific">Undibacterium arcticum</name>
    <dbReference type="NCBI Taxonomy" id="1762892"/>
    <lineage>
        <taxon>Bacteria</taxon>
        <taxon>Pseudomonadati</taxon>
        <taxon>Pseudomonadota</taxon>
        <taxon>Betaproteobacteria</taxon>
        <taxon>Burkholderiales</taxon>
        <taxon>Oxalobacteraceae</taxon>
        <taxon>Undibacterium</taxon>
    </lineage>
</organism>
<proteinExistence type="predicted"/>
<gene>
    <name evidence="1" type="ORF">ACFOFO_15155</name>
</gene>
<keyword evidence="2" id="KW-1185">Reference proteome</keyword>
<reference evidence="2" key="1">
    <citation type="journal article" date="2019" name="Int. J. Syst. Evol. Microbiol.">
        <title>The Global Catalogue of Microorganisms (GCM) 10K type strain sequencing project: providing services to taxonomists for standard genome sequencing and annotation.</title>
        <authorList>
            <consortium name="The Broad Institute Genomics Platform"/>
            <consortium name="The Broad Institute Genome Sequencing Center for Infectious Disease"/>
            <person name="Wu L."/>
            <person name="Ma J."/>
        </authorList>
    </citation>
    <scope>NUCLEOTIDE SEQUENCE [LARGE SCALE GENOMIC DNA]</scope>
    <source>
        <strain evidence="2">KCTC 42986</strain>
    </source>
</reference>
<protein>
    <submittedName>
        <fullName evidence="1">Uncharacterized protein</fullName>
    </submittedName>
</protein>
<dbReference type="EMBL" id="JBHRTP010000048">
    <property type="protein sequence ID" value="MFC3109285.1"/>
    <property type="molecule type" value="Genomic_DNA"/>
</dbReference>
<dbReference type="Proteomes" id="UP001595530">
    <property type="component" value="Unassembled WGS sequence"/>
</dbReference>
<evidence type="ECO:0000313" key="2">
    <source>
        <dbReference type="Proteomes" id="UP001595530"/>
    </source>
</evidence>